<keyword evidence="1 2" id="KW-0175">Coiled coil</keyword>
<protein>
    <submittedName>
        <fullName evidence="4">Uncharacterized protein</fullName>
    </submittedName>
</protein>
<sequence length="838" mass="96476">MPLLTSDYLARSIMGNSETTILKTPDTSFNGEYHQGLPRLDNYSVRDDEEVTSSDEGTQEAYNPESSSLKSWFFKPKSKFTVTRPIKPNDKDDSTVSSGSAISQGTPANSKSGSPFRKSLRSFFRREGSKDSDITQLENSIAEPGKDVETSRQHRFWKSWKGHHSHPNNDYNDNEHDGIQLETVNNDFNVVKADPNDMLTHEQKREKNMERLTQQLMNISSSDEEDGSKSDHDGDDQTHGPGLLDGNTGHNDVGSNYGSSDSSTSSSIERAKDIKVKMGKVFSPANEDVLCKNNEISPLTPVDDVMDNPYKFVFEPAKIQSSPSIAYDCSWIDKNSVAFDNFYKALKMLTQGLNCSSPLKGSLFTISELGNEILDMVTKYAENYNKVIKEKGDAESTLNTVQIPFDNLKNKLANKDQQNIEFKKELELLKGKYSHLEKDFESLSEEAEILTDELAHSKNNFFAAKDRERNANEKVQAESILLKKQLEDRAKAFEKTLTDLQNEKEKQNSLQNKLDLLEDKNKTINTEFLSSEKEFDALKAKYEFIESQYQMLRIECNSVRAKHESIQTNYHSMEKQYEFLRTEYESLKLQFDSVQNDYKTTIFDYEIIHEKNNILTTRLSDLVGSMNKTGNDDRTMKDNNQESLSNKLRRSENIIELLKVGNLKIQENFRSERSKVLDLRKAKKILKRQIQLTECYRTQSLQFMSHLMLYYRGIVTDEALATFEFHLKTINSFGPITEYTAEDDILEKMMKDHEVIIFKFYNEVAKESFLNQTVTKHVSYMRSNEFLSSQLSGFKKQISEYEEYTNRLLKEIETHQMTNDKNQKKISRLKGELYQCSH</sequence>
<feature type="region of interest" description="Disordered" evidence="3">
    <location>
        <begin position="44"/>
        <end position="66"/>
    </location>
</feature>
<evidence type="ECO:0000256" key="2">
    <source>
        <dbReference type="SAM" id="Coils"/>
    </source>
</evidence>
<dbReference type="Proteomes" id="UP000301737">
    <property type="component" value="Unassembled WGS sequence"/>
</dbReference>
<keyword evidence="5" id="KW-1185">Reference proteome</keyword>
<feature type="compositionally biased region" description="Low complexity" evidence="3">
    <location>
        <begin position="255"/>
        <end position="267"/>
    </location>
</feature>
<dbReference type="OrthoDB" id="4064247at2759"/>
<feature type="compositionally biased region" description="Polar residues" evidence="3">
    <location>
        <begin position="95"/>
        <end position="113"/>
    </location>
</feature>
<feature type="coiled-coil region" evidence="2">
    <location>
        <begin position="405"/>
        <end position="597"/>
    </location>
</feature>
<feature type="compositionally biased region" description="Basic and acidic residues" evidence="3">
    <location>
        <begin position="227"/>
        <end position="238"/>
    </location>
</feature>
<evidence type="ECO:0000256" key="1">
    <source>
        <dbReference type="ARBA" id="ARBA00023054"/>
    </source>
</evidence>
<gene>
    <name evidence="4" type="ORF">ZYGM_004710</name>
</gene>
<feature type="compositionally biased region" description="Basic and acidic residues" evidence="3">
    <location>
        <begin position="124"/>
        <end position="133"/>
    </location>
</feature>
<dbReference type="SUPFAM" id="SSF57997">
    <property type="entry name" value="Tropomyosin"/>
    <property type="match status" value="1"/>
</dbReference>
<feature type="compositionally biased region" description="Polar residues" evidence="3">
    <location>
        <begin position="54"/>
        <end position="66"/>
    </location>
</feature>
<dbReference type="GO" id="GO:0005856">
    <property type="term" value="C:cytoskeleton"/>
    <property type="evidence" value="ECO:0007669"/>
    <property type="project" value="TreeGrafter"/>
</dbReference>
<dbReference type="EMBL" id="BIMX01000001">
    <property type="protein sequence ID" value="GCE97254.1"/>
    <property type="molecule type" value="Genomic_DNA"/>
</dbReference>
<proteinExistence type="predicted"/>
<organism evidence="4 5">
    <name type="scientific">Zygosaccharomyces mellis</name>
    <dbReference type="NCBI Taxonomy" id="42258"/>
    <lineage>
        <taxon>Eukaryota</taxon>
        <taxon>Fungi</taxon>
        <taxon>Dikarya</taxon>
        <taxon>Ascomycota</taxon>
        <taxon>Saccharomycotina</taxon>
        <taxon>Saccharomycetes</taxon>
        <taxon>Saccharomycetales</taxon>
        <taxon>Saccharomycetaceae</taxon>
        <taxon>Zygosaccharomyces</taxon>
    </lineage>
</organism>
<name>A0A4C2DZ29_9SACH</name>
<accession>A0A4C2DZ29</accession>
<reference evidence="4 5" key="1">
    <citation type="submission" date="2019-01" db="EMBL/GenBank/DDBJ databases">
        <title>Draft Genome Sequencing of Zygosaccharomyces mellis Ca-7.</title>
        <authorList>
            <person name="Shiwa Y."/>
            <person name="Kanesaki Y."/>
            <person name="Ishige T."/>
            <person name="Mura K."/>
            <person name="Hori T."/>
            <person name="Tamura T."/>
        </authorList>
    </citation>
    <scope>NUCLEOTIDE SEQUENCE [LARGE SCALE GENOMIC DNA]</scope>
    <source>
        <strain evidence="4 5">Ca-7</strain>
    </source>
</reference>
<evidence type="ECO:0000313" key="5">
    <source>
        <dbReference type="Proteomes" id="UP000301737"/>
    </source>
</evidence>
<evidence type="ECO:0000256" key="3">
    <source>
        <dbReference type="SAM" id="MobiDB-lite"/>
    </source>
</evidence>
<dbReference type="PANTHER" id="PTHR32083">
    <property type="entry name" value="CILIA AND FLAGELLA-ASSOCIATED PROTEIN 58-RELATED"/>
    <property type="match status" value="1"/>
</dbReference>
<feature type="region of interest" description="Disordered" evidence="3">
    <location>
        <begin position="220"/>
        <end position="268"/>
    </location>
</feature>
<dbReference type="PANTHER" id="PTHR32083:SF48">
    <property type="entry name" value="TRANS-GOLGI NETWORK-LOCALIZED SYP41-INTERACTING PROTEIN 1"/>
    <property type="match status" value="1"/>
</dbReference>
<feature type="region of interest" description="Disordered" evidence="3">
    <location>
        <begin position="83"/>
        <end position="154"/>
    </location>
</feature>
<evidence type="ECO:0000313" key="4">
    <source>
        <dbReference type="EMBL" id="GCE97254.1"/>
    </source>
</evidence>
<dbReference type="AlphaFoldDB" id="A0A4C2DZ29"/>
<comment type="caution">
    <text evidence="4">The sequence shown here is derived from an EMBL/GenBank/DDBJ whole genome shotgun (WGS) entry which is preliminary data.</text>
</comment>